<dbReference type="SUPFAM" id="SSF55729">
    <property type="entry name" value="Acyl-CoA N-acyltransferases (Nat)"/>
    <property type="match status" value="1"/>
</dbReference>
<evidence type="ECO:0000313" key="3">
    <source>
        <dbReference type="EMBL" id="MBB0244812.1"/>
    </source>
</evidence>
<reference evidence="4" key="1">
    <citation type="submission" date="2019-10" db="EMBL/GenBank/DDBJ databases">
        <title>Streptomyces sp. nov., a novel actinobacterium isolated from alkaline environment.</title>
        <authorList>
            <person name="Golinska P."/>
        </authorList>
    </citation>
    <scope>NUCLEOTIDE SEQUENCE [LARGE SCALE GENOMIC DNA]</scope>
    <source>
        <strain evidence="4">DSM 42118</strain>
    </source>
</reference>
<keyword evidence="3" id="KW-0808">Transferase</keyword>
<dbReference type="PROSITE" id="PS51186">
    <property type="entry name" value="GNAT"/>
    <property type="match status" value="1"/>
</dbReference>
<proteinExistence type="predicted"/>
<feature type="domain" description="N-acetyltransferase" evidence="2">
    <location>
        <begin position="20"/>
        <end position="185"/>
    </location>
</feature>
<dbReference type="GO" id="GO:0008999">
    <property type="term" value="F:protein-N-terminal-alanine acetyltransferase activity"/>
    <property type="evidence" value="ECO:0007669"/>
    <property type="project" value="TreeGrafter"/>
</dbReference>
<protein>
    <submittedName>
        <fullName evidence="3">GNAT family N-acetyltransferase</fullName>
    </submittedName>
</protein>
<gene>
    <name evidence="3" type="ORF">FNQ90_12015</name>
</gene>
<sequence>MPATGSPVAPEELTTVPGGPRLRRWRATDARAVRDAFRAPLMERQAPEPVDDLSTAHRWLGEREEEWTAGRAFSWAVLLPGTGTDEPVGCVRLGSVERRHGTAWVSYWTVPAARGRGVTTAALRAVCGAAFGPLRLHRLELGHRTDNPASCGVARGAGFAVEGVQRGKLLWGGRRYDVELHARLADDPPAGPVRGAAAGNTHGAGHPVG</sequence>
<evidence type="ECO:0000259" key="2">
    <source>
        <dbReference type="PROSITE" id="PS51186"/>
    </source>
</evidence>
<name>A0A7W3Y200_9ACTN</name>
<feature type="region of interest" description="Disordered" evidence="1">
    <location>
        <begin position="187"/>
        <end position="209"/>
    </location>
</feature>
<dbReference type="GO" id="GO:0005737">
    <property type="term" value="C:cytoplasm"/>
    <property type="evidence" value="ECO:0007669"/>
    <property type="project" value="TreeGrafter"/>
</dbReference>
<feature type="region of interest" description="Disordered" evidence="1">
    <location>
        <begin position="1"/>
        <end position="20"/>
    </location>
</feature>
<dbReference type="InterPro" id="IPR000182">
    <property type="entry name" value="GNAT_dom"/>
</dbReference>
<dbReference type="GO" id="GO:1990189">
    <property type="term" value="F:protein N-terminal-serine acetyltransferase activity"/>
    <property type="evidence" value="ECO:0007669"/>
    <property type="project" value="TreeGrafter"/>
</dbReference>
<dbReference type="CDD" id="cd04301">
    <property type="entry name" value="NAT_SF"/>
    <property type="match status" value="1"/>
</dbReference>
<dbReference type="Gene3D" id="3.40.630.30">
    <property type="match status" value="1"/>
</dbReference>
<dbReference type="Proteomes" id="UP000538929">
    <property type="component" value="Unassembled WGS sequence"/>
</dbReference>
<organism evidence="3 4">
    <name type="scientific">Streptomyces alkaliphilus</name>
    <dbReference type="NCBI Taxonomy" id="1472722"/>
    <lineage>
        <taxon>Bacteria</taxon>
        <taxon>Bacillati</taxon>
        <taxon>Actinomycetota</taxon>
        <taxon>Actinomycetes</taxon>
        <taxon>Kitasatosporales</taxon>
        <taxon>Streptomycetaceae</taxon>
        <taxon>Streptomyces</taxon>
    </lineage>
</organism>
<feature type="compositionally biased region" description="Low complexity" evidence="1">
    <location>
        <begin position="192"/>
        <end position="209"/>
    </location>
</feature>
<dbReference type="InterPro" id="IPR016181">
    <property type="entry name" value="Acyl_CoA_acyltransferase"/>
</dbReference>
<evidence type="ECO:0000256" key="1">
    <source>
        <dbReference type="SAM" id="MobiDB-lite"/>
    </source>
</evidence>
<dbReference type="PANTHER" id="PTHR43441">
    <property type="entry name" value="RIBOSOMAL-PROTEIN-SERINE ACETYLTRANSFERASE"/>
    <property type="match status" value="1"/>
</dbReference>
<dbReference type="InterPro" id="IPR051908">
    <property type="entry name" value="Ribosomal_N-acetyltransferase"/>
</dbReference>
<dbReference type="PANTHER" id="PTHR43441:SF10">
    <property type="entry name" value="ACETYLTRANSFERASE"/>
    <property type="match status" value="1"/>
</dbReference>
<accession>A0A7W3Y200</accession>
<keyword evidence="4" id="KW-1185">Reference proteome</keyword>
<dbReference type="EMBL" id="VKHT01000320">
    <property type="protein sequence ID" value="MBB0244812.1"/>
    <property type="molecule type" value="Genomic_DNA"/>
</dbReference>
<comment type="caution">
    <text evidence="3">The sequence shown here is derived from an EMBL/GenBank/DDBJ whole genome shotgun (WGS) entry which is preliminary data.</text>
</comment>
<dbReference type="AlphaFoldDB" id="A0A7W3Y200"/>
<dbReference type="Pfam" id="PF13302">
    <property type="entry name" value="Acetyltransf_3"/>
    <property type="match status" value="1"/>
</dbReference>
<evidence type="ECO:0000313" key="4">
    <source>
        <dbReference type="Proteomes" id="UP000538929"/>
    </source>
</evidence>